<feature type="compositionally biased region" description="Pro residues" evidence="3">
    <location>
        <begin position="109"/>
        <end position="118"/>
    </location>
</feature>
<evidence type="ECO:0000259" key="4">
    <source>
        <dbReference type="Pfam" id="PF04082"/>
    </source>
</evidence>
<feature type="region of interest" description="Disordered" evidence="3">
    <location>
        <begin position="105"/>
        <end position="127"/>
    </location>
</feature>
<reference evidence="5 6" key="1">
    <citation type="submission" date="2017-08" db="EMBL/GenBank/DDBJ databases">
        <title>Harnessing the power of phylogenomics to disentangle the directionality and signatures of interkingdom host jumping in the parasitic fungal genus Tolypocladium.</title>
        <authorList>
            <person name="Quandt C.A."/>
            <person name="Patterson W."/>
            <person name="Spatafora J.W."/>
        </authorList>
    </citation>
    <scope>NUCLEOTIDE SEQUENCE [LARGE SCALE GENOMIC DNA]</scope>
    <source>
        <strain evidence="5 6">CBS 113982</strain>
    </source>
</reference>
<dbReference type="OrthoDB" id="4456959at2759"/>
<dbReference type="Gene3D" id="4.10.240.10">
    <property type="entry name" value="Zn(2)-C6 fungal-type DNA-binding domain"/>
    <property type="match status" value="1"/>
</dbReference>
<comment type="caution">
    <text evidence="5">The sequence shown here is derived from an EMBL/GenBank/DDBJ whole genome shotgun (WGS) entry which is preliminary data.</text>
</comment>
<evidence type="ECO:0000313" key="6">
    <source>
        <dbReference type="Proteomes" id="UP000236621"/>
    </source>
</evidence>
<feature type="compositionally biased region" description="Low complexity" evidence="3">
    <location>
        <begin position="646"/>
        <end position="659"/>
    </location>
</feature>
<evidence type="ECO:0000256" key="1">
    <source>
        <dbReference type="ARBA" id="ARBA00022723"/>
    </source>
</evidence>
<dbReference type="PANTHER" id="PTHR46910">
    <property type="entry name" value="TRANSCRIPTION FACTOR PDR1"/>
    <property type="match status" value="1"/>
</dbReference>
<dbReference type="CDD" id="cd12148">
    <property type="entry name" value="fungal_TF_MHR"/>
    <property type="match status" value="1"/>
</dbReference>
<dbReference type="EMBL" id="NRSZ01000484">
    <property type="protein sequence ID" value="PNY26899.1"/>
    <property type="molecule type" value="Genomic_DNA"/>
</dbReference>
<dbReference type="GO" id="GO:0008270">
    <property type="term" value="F:zinc ion binding"/>
    <property type="evidence" value="ECO:0007669"/>
    <property type="project" value="InterPro"/>
</dbReference>
<evidence type="ECO:0000256" key="3">
    <source>
        <dbReference type="SAM" id="MobiDB-lite"/>
    </source>
</evidence>
<accession>A0A2K3QHA3</accession>
<feature type="region of interest" description="Disordered" evidence="3">
    <location>
        <begin position="623"/>
        <end position="667"/>
    </location>
</feature>
<protein>
    <submittedName>
        <fullName evidence="5">Transcriptional activator protein acu-15</fullName>
    </submittedName>
</protein>
<dbReference type="GO" id="GO:0006351">
    <property type="term" value="P:DNA-templated transcription"/>
    <property type="evidence" value="ECO:0007669"/>
    <property type="project" value="InterPro"/>
</dbReference>
<dbReference type="GO" id="GO:0003677">
    <property type="term" value="F:DNA binding"/>
    <property type="evidence" value="ECO:0007669"/>
    <property type="project" value="InterPro"/>
</dbReference>
<dbReference type="Pfam" id="PF04082">
    <property type="entry name" value="Fungal_trans"/>
    <property type="match status" value="1"/>
</dbReference>
<dbReference type="CDD" id="cd00067">
    <property type="entry name" value="GAL4"/>
    <property type="match status" value="1"/>
</dbReference>
<keyword evidence="6" id="KW-1185">Reference proteome</keyword>
<dbReference type="Proteomes" id="UP000236621">
    <property type="component" value="Unassembled WGS sequence"/>
</dbReference>
<feature type="non-terminal residue" evidence="5">
    <location>
        <position position="1"/>
    </location>
</feature>
<dbReference type="GO" id="GO:0000981">
    <property type="term" value="F:DNA-binding transcription factor activity, RNA polymerase II-specific"/>
    <property type="evidence" value="ECO:0007669"/>
    <property type="project" value="InterPro"/>
</dbReference>
<name>A0A2K3QHA3_9HYPO</name>
<proteinExistence type="predicted"/>
<gene>
    <name evidence="5" type="ORF">TCAP_03165</name>
</gene>
<dbReference type="InterPro" id="IPR001138">
    <property type="entry name" value="Zn2Cys6_DnaBD"/>
</dbReference>
<keyword evidence="2" id="KW-0539">Nucleus</keyword>
<feature type="domain" description="Xylanolytic transcriptional activator regulatory" evidence="4">
    <location>
        <begin position="222"/>
        <end position="466"/>
    </location>
</feature>
<dbReference type="InterPro" id="IPR007219">
    <property type="entry name" value="XnlR_reg_dom"/>
</dbReference>
<dbReference type="STRING" id="45235.A0A2K3QHA3"/>
<evidence type="ECO:0000256" key="2">
    <source>
        <dbReference type="ARBA" id="ARBA00023242"/>
    </source>
</evidence>
<sequence length="823" mass="91301">VRKIKCDALPEGCSHCLNLNLACNVTDRVSGRTERRGYLQELEREKNGMLAHIADLEKLLRDRGVEVKPWQGADWSQYRPDDVGNAVHRAASGADWSRVGSLWVKNHAPKPPPQPPKSPRFATNFPRNRWESRPEQNHIGAGPDDAPLSSIRGTKLSLLGTTIDTTSFDLPDVDEPGADAGPSTPLYNKSIQAFLQSCMGRNPPLHVELPSREDVFTYAEWYFMSVYIFQPVLHKPSLMRLLTRIYDEPAFAPSVPELVIVHMILATMYFHVSVRNTQQLDERNSINDLSNRHYHFALSKIYDLLSCRELVALQALTLIAAHTRGFPKPGCGSIVISLTLHRALELNLHRSSKGHGEGTDLQNELRKRTWWVILALVVAIIGRQGYPLPVNVQDFDTEFPSLIADELLSDQGVDTSRTIPCEYQVVGMKIIPIFMEMYANIYSVRRDAQNYVNVVNALEKQLQGWKDELPDSLKINESGGLENTSINAIFLHTFALELRLCLRHPSVAVTTDHDMMAENTRICEETAREFLACAQQLCRVKALDTTWYQMSIYCVCIFSMLVAHWERRFETTPDAVAQLREDMKIWIMILNETGLSMGCGQGISNQISQIIERTISWIEHDMRRKEPKKPSPPAPAPIKQEEAPTSAYQASRASASAGAPNGTAQVGGQQKGYYQECGLVGQAPYPALAYGDQTRSDAAASTYQSEPAMFYNMAPAAAAMLGASAQPTAMAAFDSQPAQHVPTQSPGDILWQTGRGNTWHDWTAAIANGQDRYGADALLTLGDPDRGPLGSILADGTVGQATGDMIPPGEIWPLIMYNHATQG</sequence>
<dbReference type="PANTHER" id="PTHR46910:SF4">
    <property type="entry name" value="ZN(2)-C6 FUNGAL-TYPE DOMAIN-CONTAINING PROTEIN"/>
    <property type="match status" value="1"/>
</dbReference>
<keyword evidence="1" id="KW-0479">Metal-binding</keyword>
<dbReference type="InterPro" id="IPR050987">
    <property type="entry name" value="AtrR-like"/>
</dbReference>
<evidence type="ECO:0000313" key="5">
    <source>
        <dbReference type="EMBL" id="PNY26899.1"/>
    </source>
</evidence>
<dbReference type="AlphaFoldDB" id="A0A2K3QHA3"/>
<organism evidence="5 6">
    <name type="scientific">Tolypocladium capitatum</name>
    <dbReference type="NCBI Taxonomy" id="45235"/>
    <lineage>
        <taxon>Eukaryota</taxon>
        <taxon>Fungi</taxon>
        <taxon>Dikarya</taxon>
        <taxon>Ascomycota</taxon>
        <taxon>Pezizomycotina</taxon>
        <taxon>Sordariomycetes</taxon>
        <taxon>Hypocreomycetidae</taxon>
        <taxon>Hypocreales</taxon>
        <taxon>Ophiocordycipitaceae</taxon>
        <taxon>Tolypocladium</taxon>
    </lineage>
</organism>
<dbReference type="InterPro" id="IPR036864">
    <property type="entry name" value="Zn2-C6_fun-type_DNA-bd_sf"/>
</dbReference>